<dbReference type="RefSeq" id="WP_091523723.1">
    <property type="nucleotide sequence ID" value="NZ_LT629772.1"/>
</dbReference>
<keyword evidence="3" id="KW-1185">Reference proteome</keyword>
<gene>
    <name evidence="2" type="ORF">SAMN04489812_1980</name>
</gene>
<feature type="domain" description="Glyoxalase-like" evidence="1">
    <location>
        <begin position="3"/>
        <end position="177"/>
    </location>
</feature>
<dbReference type="OrthoDB" id="8857320at2"/>
<dbReference type="Proteomes" id="UP000199103">
    <property type="component" value="Chromosome I"/>
</dbReference>
<evidence type="ECO:0000259" key="1">
    <source>
        <dbReference type="Pfam" id="PF13468"/>
    </source>
</evidence>
<dbReference type="InterPro" id="IPR029068">
    <property type="entry name" value="Glyas_Bleomycin-R_OHBP_Dase"/>
</dbReference>
<dbReference type="EMBL" id="LT629772">
    <property type="protein sequence ID" value="SDS46207.1"/>
    <property type="molecule type" value="Genomic_DNA"/>
</dbReference>
<name>A0A1H1SDZ9_9ACTN</name>
<proteinExistence type="predicted"/>
<sequence length="218" mass="23382">MKLDHLSFAAGPEGAAATAERLGDKLGARFVDGGFHPRFGTRNWTLPMAGDTYFEVVEVLDHPAADKAPFGQAVRARSSDGGGWLGWVVRVDDLGPVEQRLGREAVPGNRHLPTGEELSWKQIGVKGLQADPQLPFFVHWLSDMGLHPSKQYADDAPSEPVIRLTGLEIAGDPDRVNDWMGGDADGALPEVDISWSAPNGQPGVLAATFQTPAGEVRL</sequence>
<dbReference type="Gene3D" id="3.10.180.10">
    <property type="entry name" value="2,3-Dihydroxybiphenyl 1,2-Dioxygenase, domain 1"/>
    <property type="match status" value="1"/>
</dbReference>
<protein>
    <submittedName>
        <fullName evidence="2">Glyoxalase-like domain-containing protein</fullName>
    </submittedName>
</protein>
<evidence type="ECO:0000313" key="3">
    <source>
        <dbReference type="Proteomes" id="UP000199103"/>
    </source>
</evidence>
<reference evidence="2 3" key="1">
    <citation type="submission" date="2016-10" db="EMBL/GenBank/DDBJ databases">
        <authorList>
            <person name="de Groot N.N."/>
        </authorList>
    </citation>
    <scope>NUCLEOTIDE SEQUENCE [LARGE SCALE GENOMIC DNA]</scope>
    <source>
        <strain evidence="2 3">DSM 21800</strain>
    </source>
</reference>
<dbReference type="InterPro" id="IPR025870">
    <property type="entry name" value="Glyoxalase-like_dom"/>
</dbReference>
<organism evidence="2 3">
    <name type="scientific">Microlunatus soli</name>
    <dbReference type="NCBI Taxonomy" id="630515"/>
    <lineage>
        <taxon>Bacteria</taxon>
        <taxon>Bacillati</taxon>
        <taxon>Actinomycetota</taxon>
        <taxon>Actinomycetes</taxon>
        <taxon>Propionibacteriales</taxon>
        <taxon>Propionibacteriaceae</taxon>
        <taxon>Microlunatus</taxon>
    </lineage>
</organism>
<dbReference type="STRING" id="630515.SAMN04489812_1980"/>
<accession>A0A1H1SDZ9</accession>
<dbReference type="Pfam" id="PF13468">
    <property type="entry name" value="Glyoxalase_3"/>
    <property type="match status" value="1"/>
</dbReference>
<dbReference type="AlphaFoldDB" id="A0A1H1SDZ9"/>
<evidence type="ECO:0000313" key="2">
    <source>
        <dbReference type="EMBL" id="SDS46207.1"/>
    </source>
</evidence>